<accession>A0A1H0Y3T7</accession>
<dbReference type="Proteomes" id="UP000182690">
    <property type="component" value="Unassembled WGS sequence"/>
</dbReference>
<dbReference type="EMBL" id="FNKB01000001">
    <property type="protein sequence ID" value="SDQ09760.1"/>
    <property type="molecule type" value="Genomic_DNA"/>
</dbReference>
<gene>
    <name evidence="1" type="ORF">SAMN04488565_0489</name>
</gene>
<dbReference type="OrthoDB" id="5074253at2"/>
<evidence type="ECO:0000313" key="2">
    <source>
        <dbReference type="Proteomes" id="UP000182690"/>
    </source>
</evidence>
<reference evidence="1 2" key="1">
    <citation type="submission" date="2016-10" db="EMBL/GenBank/DDBJ databases">
        <authorList>
            <person name="de Groot N.N."/>
        </authorList>
    </citation>
    <scope>NUCLEOTIDE SEQUENCE [LARGE SCALE GENOMIC DNA]</scope>
    <source>
        <strain evidence="1 2">DSM 22788</strain>
    </source>
</reference>
<sequence>MTQISVEQDAVESLLGKYRSFIDDVDAALAAFPGVVDGGLASEKIGIIVENVVHLGTLATVVEEALCRATSEVVVALLDNDQDAADVFAGLEGYGSL</sequence>
<organism evidence="1 2">
    <name type="scientific">Leucobacter chromiiresistens</name>
    <dbReference type="NCBI Taxonomy" id="1079994"/>
    <lineage>
        <taxon>Bacteria</taxon>
        <taxon>Bacillati</taxon>
        <taxon>Actinomycetota</taxon>
        <taxon>Actinomycetes</taxon>
        <taxon>Micrococcales</taxon>
        <taxon>Microbacteriaceae</taxon>
        <taxon>Leucobacter</taxon>
    </lineage>
</organism>
<proteinExistence type="predicted"/>
<dbReference type="RefSeq" id="WP_010155749.1">
    <property type="nucleotide sequence ID" value="NZ_FNKB01000001.1"/>
</dbReference>
<dbReference type="AlphaFoldDB" id="A0A1H0Y3T7"/>
<protein>
    <submittedName>
        <fullName evidence="1">Uncharacterized protein</fullName>
    </submittedName>
</protein>
<name>A0A1H0Y3T7_9MICO</name>
<evidence type="ECO:0000313" key="1">
    <source>
        <dbReference type="EMBL" id="SDQ09760.1"/>
    </source>
</evidence>
<dbReference type="STRING" id="1079994.SAMN04488565_0489"/>